<reference evidence="1" key="1">
    <citation type="submission" date="2014-12" db="EMBL/GenBank/DDBJ databases">
        <title>Insight into the proteome of Arion vulgaris.</title>
        <authorList>
            <person name="Aradska J."/>
            <person name="Bulat T."/>
            <person name="Smidak R."/>
            <person name="Sarate P."/>
            <person name="Gangsoo J."/>
            <person name="Sialana F."/>
            <person name="Bilban M."/>
            <person name="Lubec G."/>
        </authorList>
    </citation>
    <scope>NUCLEOTIDE SEQUENCE</scope>
    <source>
        <tissue evidence="1">Skin</tissue>
    </source>
</reference>
<proteinExistence type="predicted"/>
<dbReference type="EMBL" id="HACG01015723">
    <property type="protein sequence ID" value="CEK62588.1"/>
    <property type="molecule type" value="Transcribed_RNA"/>
</dbReference>
<sequence>KRYCKAVAKHSANVQFIDARVEKITAGEDNYVVTIKGDNMLQQVKNGTSSSRSAMPCNKDGMPVAYNLSQIMTPALIKADLSVKREK</sequence>
<feature type="non-terminal residue" evidence="1">
    <location>
        <position position="1"/>
    </location>
</feature>
<name>A0A0B6Z224_9EUPU</name>
<protein>
    <submittedName>
        <fullName evidence="1">Uncharacterized protein</fullName>
    </submittedName>
</protein>
<organism evidence="1">
    <name type="scientific">Arion vulgaris</name>
    <dbReference type="NCBI Taxonomy" id="1028688"/>
    <lineage>
        <taxon>Eukaryota</taxon>
        <taxon>Metazoa</taxon>
        <taxon>Spiralia</taxon>
        <taxon>Lophotrochozoa</taxon>
        <taxon>Mollusca</taxon>
        <taxon>Gastropoda</taxon>
        <taxon>Heterobranchia</taxon>
        <taxon>Euthyneura</taxon>
        <taxon>Panpulmonata</taxon>
        <taxon>Eupulmonata</taxon>
        <taxon>Stylommatophora</taxon>
        <taxon>Helicina</taxon>
        <taxon>Arionoidea</taxon>
        <taxon>Arionidae</taxon>
        <taxon>Arion</taxon>
    </lineage>
</organism>
<feature type="non-terminal residue" evidence="1">
    <location>
        <position position="87"/>
    </location>
</feature>
<evidence type="ECO:0000313" key="1">
    <source>
        <dbReference type="EMBL" id="CEK62588.1"/>
    </source>
</evidence>
<gene>
    <name evidence="1" type="primary">ORF45586</name>
</gene>
<accession>A0A0B6Z224</accession>
<dbReference type="AlphaFoldDB" id="A0A0B6Z224"/>